<name>A0A813MDA0_9BILA</name>
<protein>
    <submittedName>
        <fullName evidence="1">Uncharacterized protein</fullName>
    </submittedName>
</protein>
<dbReference type="Proteomes" id="UP000663879">
    <property type="component" value="Unassembled WGS sequence"/>
</dbReference>
<organism evidence="1 2">
    <name type="scientific">Brachionus calyciflorus</name>
    <dbReference type="NCBI Taxonomy" id="104777"/>
    <lineage>
        <taxon>Eukaryota</taxon>
        <taxon>Metazoa</taxon>
        <taxon>Spiralia</taxon>
        <taxon>Gnathifera</taxon>
        <taxon>Rotifera</taxon>
        <taxon>Eurotatoria</taxon>
        <taxon>Monogononta</taxon>
        <taxon>Pseudotrocha</taxon>
        <taxon>Ploima</taxon>
        <taxon>Brachionidae</taxon>
        <taxon>Brachionus</taxon>
    </lineage>
</organism>
<dbReference type="OrthoDB" id="10347299at2759"/>
<proteinExistence type="predicted"/>
<dbReference type="AlphaFoldDB" id="A0A813MDA0"/>
<reference evidence="1" key="1">
    <citation type="submission" date="2021-02" db="EMBL/GenBank/DDBJ databases">
        <authorList>
            <person name="Nowell W R."/>
        </authorList>
    </citation>
    <scope>NUCLEOTIDE SEQUENCE</scope>
    <source>
        <strain evidence="1">Ploen Becks lab</strain>
    </source>
</reference>
<gene>
    <name evidence="1" type="ORF">OXX778_LOCUS2187</name>
</gene>
<comment type="caution">
    <text evidence="1">The sequence shown here is derived from an EMBL/GenBank/DDBJ whole genome shotgun (WGS) entry which is preliminary data.</text>
</comment>
<keyword evidence="2" id="KW-1185">Reference proteome</keyword>
<dbReference type="EMBL" id="CAJNOC010000163">
    <property type="protein sequence ID" value="CAF0721414.1"/>
    <property type="molecule type" value="Genomic_DNA"/>
</dbReference>
<accession>A0A813MDA0</accession>
<sequence length="301" mass="35202">MSFTLDFDQHERPEHLPKIDIDDYYKTCLKAGVVPEENENWQVGTLDDFTIDSIDRFGKAFVHNGKVYIVDSISDLHNYASSIIAHHVLEQLWHKRLKFLIGTKSPVCIFNKFGGGVTLVKYPDAKIYDRLGHECNPIVVKSAFCDEKFDLLLEESISYLTEFTNNSYVIGFKVEYDPTFFKAVIFVLERRIPPNETKIQKLRQCIRNKGERLCDENCKQINLGDFEFAYYKNDLSKFGVHLFYKKEINDTNINEPIEFSLDVHKVTKRAHGCLNLKIPSEELCHIRDLWKKHFHLVPKYK</sequence>
<evidence type="ECO:0000313" key="2">
    <source>
        <dbReference type="Proteomes" id="UP000663879"/>
    </source>
</evidence>
<evidence type="ECO:0000313" key="1">
    <source>
        <dbReference type="EMBL" id="CAF0721414.1"/>
    </source>
</evidence>